<keyword evidence="1" id="KW-0472">Membrane</keyword>
<evidence type="ECO:0000313" key="2">
    <source>
        <dbReference type="EMBL" id="MFE8699591.1"/>
    </source>
</evidence>
<comment type="caution">
    <text evidence="2">The sequence shown here is derived from an EMBL/GenBank/DDBJ whole genome shotgun (WGS) entry which is preliminary data.</text>
</comment>
<evidence type="ECO:0000256" key="1">
    <source>
        <dbReference type="SAM" id="Phobius"/>
    </source>
</evidence>
<dbReference type="RefSeq" id="WP_389357913.1">
    <property type="nucleotide sequence ID" value="NZ_JBIACK010000001.1"/>
</dbReference>
<reference evidence="2 3" key="1">
    <citation type="submission" date="2024-08" db="EMBL/GenBank/DDBJ databases">
        <title>Two novel Cytobacillus novel species.</title>
        <authorList>
            <person name="Liu G."/>
        </authorList>
    </citation>
    <scope>NUCLEOTIDE SEQUENCE [LARGE SCALE GENOMIC DNA]</scope>
    <source>
        <strain evidence="2 3">FJAT-54145</strain>
    </source>
</reference>
<keyword evidence="1" id="KW-0812">Transmembrane</keyword>
<sequence length="199" mass="21950">MKKIGLLAMIEAAFFAAFALILDLLPSIKLSPAISISIAMVPIFILAFRWGYKVALLSGFLWGLLQVAVGDIYFLTPIQFAIEYFIAFAFVGFAGLFYKIIHSYLQKGDKKTAMVWIVVATFVGSLARYFWHFVAGFIFWGEYAPEGMSPVLYSLVVNGGTMLGAAILCSIVVVLLISSAPRLLQRKPTYISINQKNAS</sequence>
<gene>
    <name evidence="2" type="primary">thiT</name>
    <name evidence="2" type="ORF">ACFYKX_03020</name>
</gene>
<dbReference type="EMBL" id="JBIACK010000001">
    <property type="protein sequence ID" value="MFE8699591.1"/>
    <property type="molecule type" value="Genomic_DNA"/>
</dbReference>
<dbReference type="NCBIfam" id="TIGR02357">
    <property type="entry name" value="ECF_ThiT_YuaJ"/>
    <property type="match status" value="1"/>
</dbReference>
<feature type="transmembrane region" description="Helical" evidence="1">
    <location>
        <begin position="81"/>
        <end position="101"/>
    </location>
</feature>
<feature type="transmembrane region" description="Helical" evidence="1">
    <location>
        <begin position="151"/>
        <end position="177"/>
    </location>
</feature>
<dbReference type="InterPro" id="IPR012651">
    <property type="entry name" value="Thia_Transptr_ThiT"/>
</dbReference>
<dbReference type="Proteomes" id="UP001601059">
    <property type="component" value="Unassembled WGS sequence"/>
</dbReference>
<accession>A0ABW6K5X1</accession>
<dbReference type="Gene3D" id="1.10.1760.20">
    <property type="match status" value="1"/>
</dbReference>
<keyword evidence="1" id="KW-1133">Transmembrane helix</keyword>
<protein>
    <submittedName>
        <fullName evidence="2">Energy-coupled thiamine transporter ThiT</fullName>
    </submittedName>
</protein>
<feature type="transmembrane region" description="Helical" evidence="1">
    <location>
        <begin position="113"/>
        <end position="131"/>
    </location>
</feature>
<feature type="transmembrane region" description="Helical" evidence="1">
    <location>
        <begin position="29"/>
        <end position="48"/>
    </location>
</feature>
<keyword evidence="3" id="KW-1185">Reference proteome</keyword>
<dbReference type="Pfam" id="PF09515">
    <property type="entry name" value="Thia_YuaJ"/>
    <property type="match status" value="1"/>
</dbReference>
<feature type="transmembrane region" description="Helical" evidence="1">
    <location>
        <begin position="55"/>
        <end position="75"/>
    </location>
</feature>
<proteinExistence type="predicted"/>
<organism evidence="2 3">
    <name type="scientific">Cytobacillus spartinae</name>
    <dbReference type="NCBI Taxonomy" id="3299023"/>
    <lineage>
        <taxon>Bacteria</taxon>
        <taxon>Bacillati</taxon>
        <taxon>Bacillota</taxon>
        <taxon>Bacilli</taxon>
        <taxon>Bacillales</taxon>
        <taxon>Bacillaceae</taxon>
        <taxon>Cytobacillus</taxon>
    </lineage>
</organism>
<name>A0ABW6K5X1_9BACI</name>
<evidence type="ECO:0000313" key="3">
    <source>
        <dbReference type="Proteomes" id="UP001601059"/>
    </source>
</evidence>